<evidence type="ECO:0000256" key="1">
    <source>
        <dbReference type="SAM" id="MobiDB-lite"/>
    </source>
</evidence>
<dbReference type="Proteomes" id="UP000286997">
    <property type="component" value="Unassembled WGS sequence"/>
</dbReference>
<feature type="transmembrane region" description="Helical" evidence="2">
    <location>
        <begin position="93"/>
        <end position="115"/>
    </location>
</feature>
<dbReference type="OrthoDB" id="7998737at2"/>
<organism evidence="3 4">
    <name type="scientific">Methylobacterium oryzihabitans</name>
    <dbReference type="NCBI Taxonomy" id="2499852"/>
    <lineage>
        <taxon>Bacteria</taxon>
        <taxon>Pseudomonadati</taxon>
        <taxon>Pseudomonadota</taxon>
        <taxon>Alphaproteobacteria</taxon>
        <taxon>Hyphomicrobiales</taxon>
        <taxon>Methylobacteriaceae</taxon>
        <taxon>Methylobacterium</taxon>
    </lineage>
</organism>
<dbReference type="AlphaFoldDB" id="A0A437P4L2"/>
<keyword evidence="2" id="KW-0472">Membrane</keyword>
<feature type="transmembrane region" description="Helical" evidence="2">
    <location>
        <begin position="59"/>
        <end position="81"/>
    </location>
</feature>
<protein>
    <submittedName>
        <fullName evidence="3">Phage holin family protein</fullName>
    </submittedName>
</protein>
<gene>
    <name evidence="3" type="ORF">EOE48_15060</name>
</gene>
<evidence type="ECO:0000313" key="4">
    <source>
        <dbReference type="Proteomes" id="UP000286997"/>
    </source>
</evidence>
<name>A0A437P4L2_9HYPH</name>
<dbReference type="EMBL" id="SACP01000013">
    <property type="protein sequence ID" value="RVU17217.1"/>
    <property type="molecule type" value="Genomic_DNA"/>
</dbReference>
<dbReference type="Pfam" id="PF07332">
    <property type="entry name" value="Phage_holin_3_6"/>
    <property type="match status" value="1"/>
</dbReference>
<dbReference type="InterPro" id="IPR009937">
    <property type="entry name" value="Phage_holin_3_6"/>
</dbReference>
<comment type="caution">
    <text evidence="3">The sequence shown here is derived from an EMBL/GenBank/DDBJ whole genome shotgun (WGS) entry which is preliminary data.</text>
</comment>
<evidence type="ECO:0000256" key="2">
    <source>
        <dbReference type="SAM" id="Phobius"/>
    </source>
</evidence>
<keyword evidence="2" id="KW-0812">Transmembrane</keyword>
<keyword evidence="2" id="KW-1133">Transmembrane helix</keyword>
<feature type="region of interest" description="Disordered" evidence="1">
    <location>
        <begin position="1"/>
        <end position="22"/>
    </location>
</feature>
<reference evidence="3 4" key="1">
    <citation type="submission" date="2019-01" db="EMBL/GenBank/DDBJ databases">
        <authorList>
            <person name="Chen W.-M."/>
        </authorList>
    </citation>
    <scope>NUCLEOTIDE SEQUENCE [LARGE SCALE GENOMIC DNA]</scope>
    <source>
        <strain evidence="3 4">TER-1</strain>
    </source>
</reference>
<evidence type="ECO:0000313" key="3">
    <source>
        <dbReference type="EMBL" id="RVU17217.1"/>
    </source>
</evidence>
<accession>A0A437P4L2</accession>
<keyword evidence="4" id="KW-1185">Reference proteome</keyword>
<sequence>MRTEPLQPSGETRAMTDTPHESTPRLILRAIRDASHLATMHVALVRIEAGRIAGIVSRVGGLAGAVVILACVSGFLILVAAVKGLAGLIGSEILAGVLGAAPFALAAIGLTVWGFRTMTLKPRGIPQPGPR</sequence>
<proteinExistence type="predicted"/>